<feature type="transmembrane region" description="Helical" evidence="6">
    <location>
        <begin position="291"/>
        <end position="312"/>
    </location>
</feature>
<accession>A0ABN2HIL8</accession>
<keyword evidence="4 6" id="KW-1133">Transmembrane helix</keyword>
<proteinExistence type="predicted"/>
<dbReference type="RefSeq" id="WP_344312002.1">
    <property type="nucleotide sequence ID" value="NZ_BAAANY010000015.1"/>
</dbReference>
<evidence type="ECO:0000256" key="4">
    <source>
        <dbReference type="ARBA" id="ARBA00022989"/>
    </source>
</evidence>
<feature type="transmembrane region" description="Helical" evidence="6">
    <location>
        <begin position="251"/>
        <end position="271"/>
    </location>
</feature>
<feature type="transmembrane region" description="Helical" evidence="6">
    <location>
        <begin position="224"/>
        <end position="245"/>
    </location>
</feature>
<gene>
    <name evidence="7" type="ORF">GCM10009765_42240</name>
</gene>
<comment type="caution">
    <text evidence="7">The sequence shown here is derived from an EMBL/GenBank/DDBJ whole genome shotgun (WGS) entry which is preliminary data.</text>
</comment>
<dbReference type="Proteomes" id="UP001500618">
    <property type="component" value="Unassembled WGS sequence"/>
</dbReference>
<keyword evidence="3 6" id="KW-0812">Transmembrane</keyword>
<feature type="transmembrane region" description="Helical" evidence="6">
    <location>
        <begin position="358"/>
        <end position="378"/>
    </location>
</feature>
<evidence type="ECO:0000256" key="3">
    <source>
        <dbReference type="ARBA" id="ARBA00022692"/>
    </source>
</evidence>
<evidence type="ECO:0000256" key="2">
    <source>
        <dbReference type="ARBA" id="ARBA00022475"/>
    </source>
</evidence>
<feature type="transmembrane region" description="Helical" evidence="6">
    <location>
        <begin position="109"/>
        <end position="125"/>
    </location>
</feature>
<evidence type="ECO:0000256" key="6">
    <source>
        <dbReference type="SAM" id="Phobius"/>
    </source>
</evidence>
<keyword evidence="8" id="KW-1185">Reference proteome</keyword>
<sequence>MSPPGRGLLARRASSALVSQGITAFASLVLQLVAARTLGAAGLGLYALCVSVLITATALYTGWVGDSVTVLDRFEPQIRAAISVSVIIGAAGGFLAGLAYLLFFGGGTLSAAFLLGVLITCWLLEETGRRTLMARQEFGKLVANDGTYFAVTLLALAVGWLLGVPWSLTELLGAMTVGAVAAILLAVIQLPRAELSALRPGFAGLRTVAAFAAWRSGQATMRPATLLVARLMVQIFGSLAAVGAMEAARLLLAPAQTVISGAGSFLLSTFVSAEKSGERGRTQKKLANRAVWALVAVVIMVGVVAAALRGPLGWLVTGGKYELSAIAVVGWAVYLATWAATLPYVTEIVARQRSRDVFVVRLVDSVLGVVATLVVLAAGLGYPWVPWGMSVGGLVAAVWLRQIAVRTRPDARIGGRHRMSRRRTGVAA</sequence>
<feature type="transmembrane region" description="Helical" evidence="6">
    <location>
        <begin position="384"/>
        <end position="400"/>
    </location>
</feature>
<feature type="transmembrane region" description="Helical" evidence="6">
    <location>
        <begin position="146"/>
        <end position="166"/>
    </location>
</feature>
<name>A0ABN2HIL8_9ACTN</name>
<evidence type="ECO:0000313" key="8">
    <source>
        <dbReference type="Proteomes" id="UP001500618"/>
    </source>
</evidence>
<keyword evidence="2" id="KW-1003">Cell membrane</keyword>
<feature type="transmembrane region" description="Helical" evidence="6">
    <location>
        <begin position="172"/>
        <end position="190"/>
    </location>
</feature>
<feature type="transmembrane region" description="Helical" evidence="6">
    <location>
        <begin position="324"/>
        <end position="346"/>
    </location>
</feature>
<keyword evidence="5 6" id="KW-0472">Membrane</keyword>
<evidence type="ECO:0000313" key="7">
    <source>
        <dbReference type="EMBL" id="GAA1688333.1"/>
    </source>
</evidence>
<feature type="transmembrane region" description="Helical" evidence="6">
    <location>
        <begin position="45"/>
        <end position="68"/>
    </location>
</feature>
<comment type="subcellular location">
    <subcellularLocation>
        <location evidence="1">Cell membrane</location>
        <topology evidence="1">Multi-pass membrane protein</topology>
    </subcellularLocation>
</comment>
<protein>
    <recommendedName>
        <fullName evidence="9">Oligosaccharide flippase family protein</fullName>
    </recommendedName>
</protein>
<dbReference type="PANTHER" id="PTHR30250">
    <property type="entry name" value="PST FAMILY PREDICTED COLANIC ACID TRANSPORTER"/>
    <property type="match status" value="1"/>
</dbReference>
<reference evidence="7 8" key="1">
    <citation type="journal article" date="2019" name="Int. J. Syst. Evol. Microbiol.">
        <title>The Global Catalogue of Microorganisms (GCM) 10K type strain sequencing project: providing services to taxonomists for standard genome sequencing and annotation.</title>
        <authorList>
            <consortium name="The Broad Institute Genomics Platform"/>
            <consortium name="The Broad Institute Genome Sequencing Center for Infectious Disease"/>
            <person name="Wu L."/>
            <person name="Ma J."/>
        </authorList>
    </citation>
    <scope>NUCLEOTIDE SEQUENCE [LARGE SCALE GENOMIC DNA]</scope>
    <source>
        <strain evidence="7 8">JCM 14718</strain>
    </source>
</reference>
<evidence type="ECO:0000256" key="1">
    <source>
        <dbReference type="ARBA" id="ARBA00004651"/>
    </source>
</evidence>
<organism evidence="7 8">
    <name type="scientific">Fodinicola feengrottensis</name>
    <dbReference type="NCBI Taxonomy" id="435914"/>
    <lineage>
        <taxon>Bacteria</taxon>
        <taxon>Bacillati</taxon>
        <taxon>Actinomycetota</taxon>
        <taxon>Actinomycetes</taxon>
        <taxon>Mycobacteriales</taxon>
        <taxon>Fodinicola</taxon>
    </lineage>
</organism>
<feature type="transmembrane region" description="Helical" evidence="6">
    <location>
        <begin position="80"/>
        <end position="103"/>
    </location>
</feature>
<dbReference type="EMBL" id="BAAANY010000015">
    <property type="protein sequence ID" value="GAA1688333.1"/>
    <property type="molecule type" value="Genomic_DNA"/>
</dbReference>
<evidence type="ECO:0000256" key="5">
    <source>
        <dbReference type="ARBA" id="ARBA00023136"/>
    </source>
</evidence>
<dbReference type="InterPro" id="IPR050833">
    <property type="entry name" value="Poly_Biosynth_Transport"/>
</dbReference>
<dbReference type="PANTHER" id="PTHR30250:SF26">
    <property type="entry name" value="PSMA PROTEIN"/>
    <property type="match status" value="1"/>
</dbReference>
<evidence type="ECO:0008006" key="9">
    <source>
        <dbReference type="Google" id="ProtNLM"/>
    </source>
</evidence>